<feature type="transmembrane region" description="Helical" evidence="6">
    <location>
        <begin position="224"/>
        <end position="244"/>
    </location>
</feature>
<dbReference type="EMBL" id="BONU01000036">
    <property type="protein sequence ID" value="GIG75751.1"/>
    <property type="molecule type" value="Genomic_DNA"/>
</dbReference>
<reference evidence="8" key="1">
    <citation type="submission" date="2021-01" db="EMBL/GenBank/DDBJ databases">
        <title>Whole genome shotgun sequence of Planosporangium flavigriseum NBRC 105377.</title>
        <authorList>
            <person name="Komaki H."/>
            <person name="Tamura T."/>
        </authorList>
    </citation>
    <scope>NUCLEOTIDE SEQUENCE</scope>
    <source>
        <strain evidence="8">NBRC 105377</strain>
    </source>
</reference>
<comment type="similarity">
    <text evidence="6">Belongs to the ABC-2 integral membrane protein family.</text>
</comment>
<dbReference type="RefSeq" id="WP_168079273.1">
    <property type="nucleotide sequence ID" value="NZ_BAAAQJ010000004.1"/>
</dbReference>
<keyword evidence="4 6" id="KW-0472">Membrane</keyword>
<dbReference type="Proteomes" id="UP000653674">
    <property type="component" value="Unassembled WGS sequence"/>
</dbReference>
<sequence>MAHPAYAVFEHQLVSYRRVWRGSVLSSFLLPVLFLLAMGLSVGGYVDRTGGLGVRYLDFIAPGLLASTALQVAASESTWPVYSGFHWHRMYHSMRATPVRVADMVRGHIAYVLLRVALSALGFLIVMALFGTLHSWWAPLALPVSLLVGLATAAPIFAFSALVKTEGMFAVLFRFAVVPMTLFAGVFFPVDSLPLAARALAYVSPLWHGVELTRAATLGTASAWGAWAHVGYLVAWCVAGYLLATYRFGRRLAE</sequence>
<evidence type="ECO:0000259" key="7">
    <source>
        <dbReference type="PROSITE" id="PS51012"/>
    </source>
</evidence>
<dbReference type="InterPro" id="IPR000412">
    <property type="entry name" value="ABC_2_transport"/>
</dbReference>
<dbReference type="PANTHER" id="PTHR43229">
    <property type="entry name" value="NODULATION PROTEIN J"/>
    <property type="match status" value="1"/>
</dbReference>
<feature type="domain" description="ABC transmembrane type-2" evidence="7">
    <location>
        <begin position="22"/>
        <end position="251"/>
    </location>
</feature>
<evidence type="ECO:0000256" key="2">
    <source>
        <dbReference type="ARBA" id="ARBA00022692"/>
    </source>
</evidence>
<comment type="subcellular location">
    <subcellularLocation>
        <location evidence="6">Cell membrane</location>
        <topology evidence="6">Multi-pass membrane protein</topology>
    </subcellularLocation>
    <subcellularLocation>
        <location evidence="1">Membrane</location>
        <topology evidence="1">Multi-pass membrane protein</topology>
    </subcellularLocation>
</comment>
<keyword evidence="6" id="KW-1003">Cell membrane</keyword>
<dbReference type="InterPro" id="IPR047817">
    <property type="entry name" value="ABC2_TM_bact-type"/>
</dbReference>
<comment type="caution">
    <text evidence="8">The sequence shown here is derived from an EMBL/GenBank/DDBJ whole genome shotgun (WGS) entry which is preliminary data.</text>
</comment>
<keyword evidence="6" id="KW-0813">Transport</keyword>
<dbReference type="AlphaFoldDB" id="A0A8J3PMN9"/>
<dbReference type="InterPro" id="IPR051784">
    <property type="entry name" value="Nod_factor_ABC_transporter"/>
</dbReference>
<dbReference type="InterPro" id="IPR013525">
    <property type="entry name" value="ABC2_TM"/>
</dbReference>
<feature type="transmembrane region" description="Helical" evidence="6">
    <location>
        <begin position="109"/>
        <end position="130"/>
    </location>
</feature>
<dbReference type="PANTHER" id="PTHR43229:SF2">
    <property type="entry name" value="NODULATION PROTEIN J"/>
    <property type="match status" value="1"/>
</dbReference>
<dbReference type="Pfam" id="PF01061">
    <property type="entry name" value="ABC2_membrane"/>
    <property type="match status" value="1"/>
</dbReference>
<evidence type="ECO:0000256" key="4">
    <source>
        <dbReference type="ARBA" id="ARBA00023136"/>
    </source>
</evidence>
<evidence type="ECO:0000256" key="1">
    <source>
        <dbReference type="ARBA" id="ARBA00004141"/>
    </source>
</evidence>
<evidence type="ECO:0000256" key="5">
    <source>
        <dbReference type="ARBA" id="ARBA00023251"/>
    </source>
</evidence>
<name>A0A8J3PMN9_9ACTN</name>
<dbReference type="GO" id="GO:0046677">
    <property type="term" value="P:response to antibiotic"/>
    <property type="evidence" value="ECO:0007669"/>
    <property type="project" value="UniProtKB-KW"/>
</dbReference>
<dbReference type="GO" id="GO:0043190">
    <property type="term" value="C:ATP-binding cassette (ABC) transporter complex"/>
    <property type="evidence" value="ECO:0007669"/>
    <property type="project" value="InterPro"/>
</dbReference>
<keyword evidence="5" id="KW-0046">Antibiotic resistance</keyword>
<proteinExistence type="inferred from homology"/>
<evidence type="ECO:0000313" key="8">
    <source>
        <dbReference type="EMBL" id="GIG75751.1"/>
    </source>
</evidence>
<evidence type="ECO:0000313" key="9">
    <source>
        <dbReference type="Proteomes" id="UP000653674"/>
    </source>
</evidence>
<dbReference type="GO" id="GO:0140359">
    <property type="term" value="F:ABC-type transporter activity"/>
    <property type="evidence" value="ECO:0007669"/>
    <property type="project" value="InterPro"/>
</dbReference>
<keyword evidence="2 6" id="KW-0812">Transmembrane</keyword>
<gene>
    <name evidence="8" type="ORF">Pfl04_41550</name>
</gene>
<evidence type="ECO:0000256" key="3">
    <source>
        <dbReference type="ARBA" id="ARBA00022989"/>
    </source>
</evidence>
<keyword evidence="3 6" id="KW-1133">Transmembrane helix</keyword>
<comment type="caution">
    <text evidence="6">Lacks conserved residue(s) required for the propagation of feature annotation.</text>
</comment>
<dbReference type="PRINTS" id="PR00164">
    <property type="entry name" value="ABC2TRNSPORT"/>
</dbReference>
<dbReference type="PROSITE" id="PS51012">
    <property type="entry name" value="ABC_TM2"/>
    <property type="match status" value="1"/>
</dbReference>
<feature type="transmembrane region" description="Helical" evidence="6">
    <location>
        <begin position="24"/>
        <end position="46"/>
    </location>
</feature>
<accession>A0A8J3PMN9</accession>
<feature type="transmembrane region" description="Helical" evidence="6">
    <location>
        <begin position="171"/>
        <end position="190"/>
    </location>
</feature>
<protein>
    <recommendedName>
        <fullName evidence="6">Transport permease protein</fullName>
    </recommendedName>
</protein>
<dbReference type="PIRSF" id="PIRSF006648">
    <property type="entry name" value="DrrB"/>
    <property type="match status" value="1"/>
</dbReference>
<evidence type="ECO:0000256" key="6">
    <source>
        <dbReference type="RuleBase" id="RU361157"/>
    </source>
</evidence>
<feature type="transmembrane region" description="Helical" evidence="6">
    <location>
        <begin position="136"/>
        <end position="159"/>
    </location>
</feature>
<organism evidence="8 9">
    <name type="scientific">Planosporangium flavigriseum</name>
    <dbReference type="NCBI Taxonomy" id="373681"/>
    <lineage>
        <taxon>Bacteria</taxon>
        <taxon>Bacillati</taxon>
        <taxon>Actinomycetota</taxon>
        <taxon>Actinomycetes</taxon>
        <taxon>Micromonosporales</taxon>
        <taxon>Micromonosporaceae</taxon>
        <taxon>Planosporangium</taxon>
    </lineage>
</organism>
<keyword evidence="9" id="KW-1185">Reference proteome</keyword>